<dbReference type="PANTHER" id="PTHR13353:SF5">
    <property type="entry name" value="TRANSMEMBRANE PROTEIN 19"/>
    <property type="match status" value="1"/>
</dbReference>
<feature type="transmembrane region" description="Helical" evidence="7">
    <location>
        <begin position="53"/>
        <end position="70"/>
    </location>
</feature>
<feature type="transmembrane region" description="Helical" evidence="7">
    <location>
        <begin position="257"/>
        <end position="279"/>
    </location>
</feature>
<proteinExistence type="inferred from homology"/>
<keyword evidence="9" id="KW-1185">Reference proteome</keyword>
<sequence length="335" mass="35919">MADAKKKPVKWSMHSATPIFLLLVSIPVSMLMWAGNLAFTRLKLGSGEVIPPTRWLAATLIPLAFAAWGLKKKNINKSGALIGLLIAFILTLASYAFLVDLIVFFVTSSKATKYKQSVKNKLDVSFQEGSQRNWIQGLCNLGMAAQLAVLYLLDSGSGERPIDFSNDFGSSWLSLGVLGAMACGNADTWASELGTVLSKQDPFLITTGKRVPKGVNGGVSWIGLVLSFLGGAVVGVGHFLVLYFCSIPPTSQPQWKIIPIAAFAGLIGSIIDSLLGATLQYSGLNKKNGMIVETPGPGVEYICGCRVLDNHSVNLLSTILTGLITPRIAVFFWPR</sequence>
<keyword evidence="4 7" id="KW-0812">Transmembrane</keyword>
<evidence type="ECO:0000256" key="6">
    <source>
        <dbReference type="ARBA" id="ARBA00023136"/>
    </source>
</evidence>
<evidence type="ECO:0000256" key="5">
    <source>
        <dbReference type="ARBA" id="ARBA00022989"/>
    </source>
</evidence>
<keyword evidence="6 7" id="KW-0472">Membrane</keyword>
<feature type="transmembrane region" description="Helical" evidence="7">
    <location>
        <begin position="82"/>
        <end position="106"/>
    </location>
</feature>
<evidence type="ECO:0000313" key="9">
    <source>
        <dbReference type="Proteomes" id="UP001152798"/>
    </source>
</evidence>
<comment type="subcellular location">
    <subcellularLocation>
        <location evidence="1">Membrane</location>
        <topology evidence="1">Multi-pass membrane protein</topology>
    </subcellularLocation>
</comment>
<comment type="similarity">
    <text evidence="2">Belongs to the TMEM19 family.</text>
</comment>
<organism evidence="8 9">
    <name type="scientific">Nezara viridula</name>
    <name type="common">Southern green stink bug</name>
    <name type="synonym">Cimex viridulus</name>
    <dbReference type="NCBI Taxonomy" id="85310"/>
    <lineage>
        <taxon>Eukaryota</taxon>
        <taxon>Metazoa</taxon>
        <taxon>Ecdysozoa</taxon>
        <taxon>Arthropoda</taxon>
        <taxon>Hexapoda</taxon>
        <taxon>Insecta</taxon>
        <taxon>Pterygota</taxon>
        <taxon>Neoptera</taxon>
        <taxon>Paraneoptera</taxon>
        <taxon>Hemiptera</taxon>
        <taxon>Heteroptera</taxon>
        <taxon>Panheteroptera</taxon>
        <taxon>Pentatomomorpha</taxon>
        <taxon>Pentatomoidea</taxon>
        <taxon>Pentatomidae</taxon>
        <taxon>Pentatominae</taxon>
        <taxon>Nezara</taxon>
    </lineage>
</organism>
<dbReference type="PANTHER" id="PTHR13353">
    <property type="entry name" value="TRANSMEMBRANE PROTEIN 19"/>
    <property type="match status" value="1"/>
</dbReference>
<accession>A0A9P0H8H4</accession>
<evidence type="ECO:0000313" key="8">
    <source>
        <dbReference type="EMBL" id="CAH1397277.1"/>
    </source>
</evidence>
<dbReference type="Pfam" id="PF01940">
    <property type="entry name" value="DUF92"/>
    <property type="match status" value="1"/>
</dbReference>
<evidence type="ECO:0000256" key="3">
    <source>
        <dbReference type="ARBA" id="ARBA00014258"/>
    </source>
</evidence>
<feature type="transmembrane region" description="Helical" evidence="7">
    <location>
        <begin position="221"/>
        <end position="245"/>
    </location>
</feature>
<gene>
    <name evidence="8" type="ORF">NEZAVI_LOCUS7134</name>
</gene>
<evidence type="ECO:0000256" key="2">
    <source>
        <dbReference type="ARBA" id="ARBA00009012"/>
    </source>
</evidence>
<dbReference type="AlphaFoldDB" id="A0A9P0H8H4"/>
<feature type="transmembrane region" description="Helical" evidence="7">
    <location>
        <begin position="12"/>
        <end position="33"/>
    </location>
</feature>
<protein>
    <recommendedName>
        <fullName evidence="3">Transmembrane protein 19</fullName>
    </recommendedName>
</protein>
<dbReference type="OrthoDB" id="30881at2759"/>
<evidence type="ECO:0000256" key="4">
    <source>
        <dbReference type="ARBA" id="ARBA00022692"/>
    </source>
</evidence>
<reference evidence="8" key="1">
    <citation type="submission" date="2022-01" db="EMBL/GenBank/DDBJ databases">
        <authorList>
            <person name="King R."/>
        </authorList>
    </citation>
    <scope>NUCLEOTIDE SEQUENCE</scope>
</reference>
<keyword evidence="5 7" id="KW-1133">Transmembrane helix</keyword>
<dbReference type="EMBL" id="OV725079">
    <property type="protein sequence ID" value="CAH1397277.1"/>
    <property type="molecule type" value="Genomic_DNA"/>
</dbReference>
<name>A0A9P0H8H4_NEZVI</name>
<evidence type="ECO:0000256" key="7">
    <source>
        <dbReference type="SAM" id="Phobius"/>
    </source>
</evidence>
<dbReference type="Proteomes" id="UP001152798">
    <property type="component" value="Chromosome 3"/>
</dbReference>
<dbReference type="InterPro" id="IPR002794">
    <property type="entry name" value="DUF92_TMEM19"/>
</dbReference>
<evidence type="ECO:0000256" key="1">
    <source>
        <dbReference type="ARBA" id="ARBA00004141"/>
    </source>
</evidence>
<dbReference type="GO" id="GO:0016020">
    <property type="term" value="C:membrane"/>
    <property type="evidence" value="ECO:0007669"/>
    <property type="project" value="UniProtKB-SubCell"/>
</dbReference>